<gene>
    <name evidence="8" type="ORF">DI563_04650</name>
</gene>
<feature type="transmembrane region" description="Helical" evidence="6">
    <location>
        <begin position="250"/>
        <end position="270"/>
    </location>
</feature>
<dbReference type="InterPro" id="IPR011701">
    <property type="entry name" value="MFS"/>
</dbReference>
<dbReference type="PANTHER" id="PTHR43124">
    <property type="entry name" value="PURINE EFFLUX PUMP PBUE"/>
    <property type="match status" value="1"/>
</dbReference>
<proteinExistence type="predicted"/>
<keyword evidence="3 6" id="KW-0812">Transmembrane</keyword>
<dbReference type="InterPro" id="IPR050189">
    <property type="entry name" value="MFS_Efflux_Transporters"/>
</dbReference>
<feature type="transmembrane region" description="Helical" evidence="6">
    <location>
        <begin position="98"/>
        <end position="122"/>
    </location>
</feature>
<keyword evidence="4 6" id="KW-1133">Transmembrane helix</keyword>
<evidence type="ECO:0000256" key="2">
    <source>
        <dbReference type="ARBA" id="ARBA00022475"/>
    </source>
</evidence>
<dbReference type="EMBL" id="QFPP01000028">
    <property type="protein sequence ID" value="PZQ77198.1"/>
    <property type="molecule type" value="Genomic_DNA"/>
</dbReference>
<dbReference type="GO" id="GO:0005886">
    <property type="term" value="C:plasma membrane"/>
    <property type="evidence" value="ECO:0007669"/>
    <property type="project" value="UniProtKB-SubCell"/>
</dbReference>
<keyword evidence="5 6" id="KW-0472">Membrane</keyword>
<feature type="transmembrane region" description="Helical" evidence="6">
    <location>
        <begin position="134"/>
        <end position="154"/>
    </location>
</feature>
<evidence type="ECO:0000256" key="3">
    <source>
        <dbReference type="ARBA" id="ARBA00022692"/>
    </source>
</evidence>
<feature type="transmembrane region" description="Helical" evidence="6">
    <location>
        <begin position="335"/>
        <end position="358"/>
    </location>
</feature>
<feature type="domain" description="Major facilitator superfamily (MFS) profile" evidence="7">
    <location>
        <begin position="7"/>
        <end position="393"/>
    </location>
</feature>
<feature type="transmembrane region" description="Helical" evidence="6">
    <location>
        <begin position="300"/>
        <end position="323"/>
    </location>
</feature>
<dbReference type="PANTHER" id="PTHR43124:SF3">
    <property type="entry name" value="CHLORAMPHENICOL EFFLUX PUMP RV0191"/>
    <property type="match status" value="1"/>
</dbReference>
<evidence type="ECO:0000256" key="1">
    <source>
        <dbReference type="ARBA" id="ARBA00004651"/>
    </source>
</evidence>
<evidence type="ECO:0000256" key="6">
    <source>
        <dbReference type="SAM" id="Phobius"/>
    </source>
</evidence>
<keyword evidence="2" id="KW-1003">Cell membrane</keyword>
<dbReference type="InterPro" id="IPR036259">
    <property type="entry name" value="MFS_trans_sf"/>
</dbReference>
<dbReference type="SUPFAM" id="SSF103473">
    <property type="entry name" value="MFS general substrate transporter"/>
    <property type="match status" value="1"/>
</dbReference>
<dbReference type="Pfam" id="PF07690">
    <property type="entry name" value="MFS_1"/>
    <property type="match status" value="1"/>
</dbReference>
<sequence>MKNRWSALAVIFIAFLQFPLNWFSVVPAFGGIVNDMKLSFTQVGVIAGTFIAGYGIAHIPAGWFAERFGMRAGMIFGVVVQTLGAAMSGWAPSYDLLLVGRLLCGIGGAVTMGSAVGLTAAWFRGKELATANGIIQGVGFTIAAAAGLYGWGLVVEAFGWRQALLIGAGVGVASLLFLLAFFPTPPKAGEDVVEGHHLDKDSLRRIFGNRQLWIMGIALLGAYGSYFSAANLLGSYAQERLKVAPSAGEAIGAILFFGGIFGGVIGGWLTDRVFGRLPTFLIACFAEGAMFFLIPHLNLVGLQIAAAVVGVGLIVAFVPWVSLPGEADSGLHLSDVPTAIGLMLSIVAIGGALIPPLFTKIATEWGFDAAWRFQGVITVACALLALSARTRPVARSGLAGTPG</sequence>
<evidence type="ECO:0000313" key="9">
    <source>
        <dbReference type="Proteomes" id="UP000249135"/>
    </source>
</evidence>
<dbReference type="GO" id="GO:0022857">
    <property type="term" value="F:transmembrane transporter activity"/>
    <property type="evidence" value="ECO:0007669"/>
    <property type="project" value="InterPro"/>
</dbReference>
<feature type="transmembrane region" description="Helical" evidence="6">
    <location>
        <begin position="40"/>
        <end position="65"/>
    </location>
</feature>
<dbReference type="PROSITE" id="PS50850">
    <property type="entry name" value="MFS"/>
    <property type="match status" value="1"/>
</dbReference>
<accession>A0A2W5QIZ6</accession>
<dbReference type="Proteomes" id="UP000249135">
    <property type="component" value="Unassembled WGS sequence"/>
</dbReference>
<feature type="transmembrane region" description="Helical" evidence="6">
    <location>
        <begin position="212"/>
        <end position="230"/>
    </location>
</feature>
<evidence type="ECO:0000259" key="7">
    <source>
        <dbReference type="PROSITE" id="PS50850"/>
    </source>
</evidence>
<dbReference type="Gene3D" id="1.20.1250.20">
    <property type="entry name" value="MFS general substrate transporter like domains"/>
    <property type="match status" value="1"/>
</dbReference>
<dbReference type="InterPro" id="IPR020846">
    <property type="entry name" value="MFS_dom"/>
</dbReference>
<feature type="transmembrane region" description="Helical" evidence="6">
    <location>
        <begin position="160"/>
        <end position="182"/>
    </location>
</feature>
<feature type="transmembrane region" description="Helical" evidence="6">
    <location>
        <begin position="277"/>
        <end position="294"/>
    </location>
</feature>
<evidence type="ECO:0000256" key="4">
    <source>
        <dbReference type="ARBA" id="ARBA00022989"/>
    </source>
</evidence>
<organism evidence="8 9">
    <name type="scientific">Variovorax paradoxus</name>
    <dbReference type="NCBI Taxonomy" id="34073"/>
    <lineage>
        <taxon>Bacteria</taxon>
        <taxon>Pseudomonadati</taxon>
        <taxon>Pseudomonadota</taxon>
        <taxon>Betaproteobacteria</taxon>
        <taxon>Burkholderiales</taxon>
        <taxon>Comamonadaceae</taxon>
        <taxon>Variovorax</taxon>
    </lineage>
</organism>
<comment type="caution">
    <text evidence="8">The sequence shown here is derived from an EMBL/GenBank/DDBJ whole genome shotgun (WGS) entry which is preliminary data.</text>
</comment>
<protein>
    <recommendedName>
        <fullName evidence="7">Major facilitator superfamily (MFS) profile domain-containing protein</fullName>
    </recommendedName>
</protein>
<name>A0A2W5QIZ6_VARPD</name>
<evidence type="ECO:0000313" key="8">
    <source>
        <dbReference type="EMBL" id="PZQ77198.1"/>
    </source>
</evidence>
<comment type="subcellular location">
    <subcellularLocation>
        <location evidence="1">Cell membrane</location>
        <topology evidence="1">Multi-pass membrane protein</topology>
    </subcellularLocation>
</comment>
<reference evidence="8 9" key="1">
    <citation type="submission" date="2017-08" db="EMBL/GenBank/DDBJ databases">
        <title>Infants hospitalized years apart are colonized by the same room-sourced microbial strains.</title>
        <authorList>
            <person name="Brooks B."/>
            <person name="Olm M.R."/>
            <person name="Firek B.A."/>
            <person name="Baker R."/>
            <person name="Thomas B.C."/>
            <person name="Morowitz M.J."/>
            <person name="Banfield J.F."/>
        </authorList>
    </citation>
    <scope>NUCLEOTIDE SEQUENCE [LARGE SCALE GENOMIC DNA]</scope>
    <source>
        <strain evidence="8">S2_005_003_R2_41</strain>
    </source>
</reference>
<feature type="transmembrane region" description="Helical" evidence="6">
    <location>
        <begin position="72"/>
        <end position="92"/>
    </location>
</feature>
<evidence type="ECO:0000256" key="5">
    <source>
        <dbReference type="ARBA" id="ARBA00023136"/>
    </source>
</evidence>
<dbReference type="AlphaFoldDB" id="A0A2W5QIZ6"/>